<feature type="compositionally biased region" description="Basic and acidic residues" evidence="1">
    <location>
        <begin position="507"/>
        <end position="533"/>
    </location>
</feature>
<feature type="compositionally biased region" description="Low complexity" evidence="1">
    <location>
        <begin position="450"/>
        <end position="463"/>
    </location>
</feature>
<evidence type="ECO:0000313" key="4">
    <source>
        <dbReference type="Proteomes" id="UP000092730"/>
    </source>
</evidence>
<feature type="compositionally biased region" description="Basic and acidic residues" evidence="1">
    <location>
        <begin position="76"/>
        <end position="88"/>
    </location>
</feature>
<feature type="compositionally biased region" description="Low complexity" evidence="1">
    <location>
        <begin position="425"/>
        <end position="443"/>
    </location>
</feature>
<evidence type="ECO:0000313" key="2">
    <source>
        <dbReference type="EMBL" id="OCF28481.1"/>
    </source>
</evidence>
<feature type="compositionally biased region" description="Pro residues" evidence="1">
    <location>
        <begin position="614"/>
        <end position="625"/>
    </location>
</feature>
<protein>
    <submittedName>
        <fullName evidence="2">Uncharacterized protein</fullName>
    </submittedName>
</protein>
<dbReference type="EMBL" id="KI894019">
    <property type="protein sequence ID" value="OCF28481.1"/>
    <property type="molecule type" value="Genomic_DNA"/>
</dbReference>
<dbReference type="RefSeq" id="XP_019049551.1">
    <property type="nucleotide sequence ID" value="XM_019189989.1"/>
</dbReference>
<feature type="region of interest" description="Disordered" evidence="1">
    <location>
        <begin position="237"/>
        <end position="264"/>
    </location>
</feature>
<dbReference type="KEGG" id="kbi:30207739"/>
<dbReference type="EMBL" id="CP144542">
    <property type="protein sequence ID" value="WVW82621.1"/>
    <property type="molecule type" value="Genomic_DNA"/>
</dbReference>
<dbReference type="GeneID" id="30207739"/>
<gene>
    <name evidence="2" type="ORF">I302_03340</name>
    <name evidence="3" type="ORF">I302_104632</name>
</gene>
<sequence>MRFFTSCEPDHTPIAEVGKGWREYEKTWEDPEGRGRWKSKVCVGRWSSGGDAPVKGDSTSPLVGGWADGNMKKVEEEKKVGDHSKEEVGPAGSMGGDGDGTFAGNERSKSRNMVILDTILRSTYRAGYNDALKIKPFLPYSDTSSSDPSQIITSREPVEAIPSNINGILLIGGLIVAFTGLITYKTHNKMKDVENGLKEVLALVELTRGNEVNSAGKLSREIGGIRKMLESKVDLEASNPSSASSGLMGDVKGRAKPNSTPFDTSLKTVRSDSITLNDEQIRSVISELRNDLKKEFRMIARDFNGTQQDLTILRNGLEEIQRSILTLTVPSLFEGSGSGKIMEEIQKLNTSSHLLSDKINNLSKKVLGDISGEISLTNQYSKQGLNRLDEVKGILDGLGRDIRELKEKGTSRVGRPKSGSGSGSAGYSSSSGSGSPAGDAPPSTVTTDNTTGTAPPSSAASSPTRPPVIPNLGLNLGLGGNHDVMPLDDIRKAILGVKKSYLNDQGRGVKEDKEGVPHREEELSSDGLKKVDESLSSPNMRDGLGESGLSGPTEGIKFQTPLERVKNPYKLKRPQVDNSASISSEAIPTATAGAKSSTLTYKREDDDDEDTPSRPSPPPPPPPPSAQGQAQSRPNAPSPNDATRQRQTHGHAHWWTVHSFPHSHDIWRIKGFGWYKPTSIQQEVRRDGTTADEETDRSIGAWAFGRVRRRLGEWPFH</sequence>
<dbReference type="OrthoDB" id="2565053at2759"/>
<feature type="compositionally biased region" description="Polar residues" evidence="1">
    <location>
        <begin position="626"/>
        <end position="642"/>
    </location>
</feature>
<evidence type="ECO:0000256" key="1">
    <source>
        <dbReference type="SAM" id="MobiDB-lite"/>
    </source>
</evidence>
<dbReference type="VEuPathDB" id="FungiDB:I302_03340"/>
<proteinExistence type="predicted"/>
<keyword evidence="4" id="KW-1185">Reference proteome</keyword>
<name>A0A1B9GBT5_9TREE</name>
<reference evidence="2" key="3">
    <citation type="submission" date="2014-01" db="EMBL/GenBank/DDBJ databases">
        <title>Evolution of pathogenesis and genome organization in the Tremellales.</title>
        <authorList>
            <person name="Cuomo C."/>
            <person name="Litvintseva A."/>
            <person name="Heitman J."/>
            <person name="Chen Y."/>
            <person name="Sun S."/>
            <person name="Springer D."/>
            <person name="Dromer F."/>
            <person name="Young S."/>
            <person name="Zeng Q."/>
            <person name="Chapman S."/>
            <person name="Gujja S."/>
            <person name="Saif S."/>
            <person name="Birren B."/>
        </authorList>
    </citation>
    <scope>NUCLEOTIDE SEQUENCE</scope>
    <source>
        <strain evidence="2">CBS 10118</strain>
    </source>
</reference>
<feature type="region of interest" description="Disordered" evidence="1">
    <location>
        <begin position="506"/>
        <end position="650"/>
    </location>
</feature>
<feature type="compositionally biased region" description="Polar residues" evidence="1">
    <location>
        <begin position="576"/>
        <end position="586"/>
    </location>
</feature>
<dbReference type="Proteomes" id="UP000092730">
    <property type="component" value="Chromosome 2"/>
</dbReference>
<reference evidence="3" key="2">
    <citation type="submission" date="2013-07" db="EMBL/GenBank/DDBJ databases">
        <authorList>
            <consortium name="The Broad Institute Genome Sequencing Platform"/>
            <person name="Cuomo C."/>
            <person name="Litvintseva A."/>
            <person name="Chen Y."/>
            <person name="Heitman J."/>
            <person name="Sun S."/>
            <person name="Springer D."/>
            <person name="Dromer F."/>
            <person name="Young S.K."/>
            <person name="Zeng Q."/>
            <person name="Gargeya S."/>
            <person name="Fitzgerald M."/>
            <person name="Abouelleil A."/>
            <person name="Alvarado L."/>
            <person name="Berlin A.M."/>
            <person name="Chapman S.B."/>
            <person name="Dewar J."/>
            <person name="Goldberg J."/>
            <person name="Griggs A."/>
            <person name="Gujja S."/>
            <person name="Hansen M."/>
            <person name="Howarth C."/>
            <person name="Imamovic A."/>
            <person name="Larimer J."/>
            <person name="McCowan C."/>
            <person name="Murphy C."/>
            <person name="Pearson M."/>
            <person name="Priest M."/>
            <person name="Roberts A."/>
            <person name="Saif S."/>
            <person name="Shea T."/>
            <person name="Sykes S."/>
            <person name="Wortman J."/>
            <person name="Nusbaum C."/>
            <person name="Birren B."/>
        </authorList>
    </citation>
    <scope>NUCLEOTIDE SEQUENCE</scope>
    <source>
        <strain evidence="3">CBS 10118</strain>
    </source>
</reference>
<feature type="region of interest" description="Disordered" evidence="1">
    <location>
        <begin position="405"/>
        <end position="468"/>
    </location>
</feature>
<organism evidence="2">
    <name type="scientific">Kwoniella bestiolae CBS 10118</name>
    <dbReference type="NCBI Taxonomy" id="1296100"/>
    <lineage>
        <taxon>Eukaryota</taxon>
        <taxon>Fungi</taxon>
        <taxon>Dikarya</taxon>
        <taxon>Basidiomycota</taxon>
        <taxon>Agaricomycotina</taxon>
        <taxon>Tremellomycetes</taxon>
        <taxon>Tremellales</taxon>
        <taxon>Cryptococcaceae</taxon>
        <taxon>Kwoniella</taxon>
    </lineage>
</organism>
<reference evidence="2" key="1">
    <citation type="submission" date="2013-07" db="EMBL/GenBank/DDBJ databases">
        <title>The Genome Sequence of Cryptococcus bestiolae CBS10118.</title>
        <authorList>
            <consortium name="The Broad Institute Genome Sequencing Platform"/>
            <person name="Cuomo C."/>
            <person name="Litvintseva A."/>
            <person name="Chen Y."/>
            <person name="Heitman J."/>
            <person name="Sun S."/>
            <person name="Springer D."/>
            <person name="Dromer F."/>
            <person name="Young S.K."/>
            <person name="Zeng Q."/>
            <person name="Gargeya S."/>
            <person name="Fitzgerald M."/>
            <person name="Abouelleil A."/>
            <person name="Alvarado L."/>
            <person name="Berlin A.M."/>
            <person name="Chapman S.B."/>
            <person name="Dewar J."/>
            <person name="Goldberg J."/>
            <person name="Griggs A."/>
            <person name="Gujja S."/>
            <person name="Hansen M."/>
            <person name="Howarth C."/>
            <person name="Imamovic A."/>
            <person name="Larimer J."/>
            <person name="McCowan C."/>
            <person name="Murphy C."/>
            <person name="Pearson M."/>
            <person name="Priest M."/>
            <person name="Roberts A."/>
            <person name="Saif S."/>
            <person name="Shea T."/>
            <person name="Sykes S."/>
            <person name="Wortman J."/>
            <person name="Nusbaum C."/>
            <person name="Birren B."/>
        </authorList>
    </citation>
    <scope>NUCLEOTIDE SEQUENCE [LARGE SCALE GENOMIC DNA]</scope>
    <source>
        <strain evidence="2">CBS 10118</strain>
    </source>
</reference>
<dbReference type="AlphaFoldDB" id="A0A1B9GBT5"/>
<reference evidence="3" key="4">
    <citation type="submission" date="2024-02" db="EMBL/GenBank/DDBJ databases">
        <title>Comparative genomics of Cryptococcus and Kwoniella reveals pathogenesis evolution and contrasting modes of karyotype evolution via chromosome fusion or intercentromeric recombination.</title>
        <authorList>
            <person name="Coelho M.A."/>
            <person name="David-Palma M."/>
            <person name="Shea T."/>
            <person name="Bowers K."/>
            <person name="McGinley-Smith S."/>
            <person name="Mohammad A.W."/>
            <person name="Gnirke A."/>
            <person name="Yurkov A.M."/>
            <person name="Nowrousian M."/>
            <person name="Sun S."/>
            <person name="Cuomo C.A."/>
            <person name="Heitman J."/>
        </authorList>
    </citation>
    <scope>NUCLEOTIDE SEQUENCE</scope>
    <source>
        <strain evidence="3">CBS 10118</strain>
    </source>
</reference>
<feature type="compositionally biased region" description="Gly residues" evidence="1">
    <location>
        <begin position="92"/>
        <end position="101"/>
    </location>
</feature>
<accession>A0A1B9GBT5</accession>
<evidence type="ECO:0000313" key="3">
    <source>
        <dbReference type="EMBL" id="WVW82621.1"/>
    </source>
</evidence>
<feature type="region of interest" description="Disordered" evidence="1">
    <location>
        <begin position="76"/>
        <end position="106"/>
    </location>
</feature>